<keyword evidence="1" id="KW-0862">Zinc</keyword>
<feature type="domain" description="CCHC-type" evidence="3">
    <location>
        <begin position="76"/>
        <end position="91"/>
    </location>
</feature>
<dbReference type="PANTHER" id="PTHR31286">
    <property type="entry name" value="GLYCINE-RICH CELL WALL STRUCTURAL PROTEIN 1.8-LIKE"/>
    <property type="match status" value="1"/>
</dbReference>
<keyword evidence="5" id="KW-1185">Reference proteome</keyword>
<sequence>VQFPELPVHFYHREILFAIGNLIGRTVKLDYHTETLQRGKFARIAIDLDMTKPGPMLIYLDGIQQQVVYENLPQICYGCDRIGHLEEGCPERNPPQVLALAVVAEGTSMNPPVSQSPELPTGYGSWMQVTRKSRKQTKNKLGNSPNLPLTIGADSGKNEAKSSGKGKVDNPKGVNVVEKKGKKDFKEEQKKGLQGIQKGKAVVLEAEDANGKKKSNGSVEWRVKDYKEKRLKQAHLWSRRPKTRRWAKPLRLQVRPYRRK</sequence>
<evidence type="ECO:0000259" key="3">
    <source>
        <dbReference type="PROSITE" id="PS50158"/>
    </source>
</evidence>
<accession>A0AAV0MHZ8</accession>
<feature type="region of interest" description="Disordered" evidence="2">
    <location>
        <begin position="131"/>
        <end position="183"/>
    </location>
</feature>
<protein>
    <recommendedName>
        <fullName evidence="3">CCHC-type domain-containing protein</fullName>
    </recommendedName>
</protein>
<evidence type="ECO:0000313" key="4">
    <source>
        <dbReference type="EMBL" id="CAI0446393.1"/>
    </source>
</evidence>
<dbReference type="GO" id="GO:0008270">
    <property type="term" value="F:zinc ion binding"/>
    <property type="evidence" value="ECO:0007669"/>
    <property type="project" value="UniProtKB-KW"/>
</dbReference>
<evidence type="ECO:0000313" key="5">
    <source>
        <dbReference type="Proteomes" id="UP001154282"/>
    </source>
</evidence>
<proteinExistence type="predicted"/>
<dbReference type="EMBL" id="CAMGYJ010000007">
    <property type="protein sequence ID" value="CAI0446393.1"/>
    <property type="molecule type" value="Genomic_DNA"/>
</dbReference>
<dbReference type="PANTHER" id="PTHR31286:SF99">
    <property type="entry name" value="DUF4283 DOMAIN-CONTAINING PROTEIN"/>
    <property type="match status" value="1"/>
</dbReference>
<comment type="caution">
    <text evidence="4">The sequence shown here is derived from an EMBL/GenBank/DDBJ whole genome shotgun (WGS) entry which is preliminary data.</text>
</comment>
<dbReference type="InterPro" id="IPR001878">
    <property type="entry name" value="Znf_CCHC"/>
</dbReference>
<keyword evidence="1" id="KW-0863">Zinc-finger</keyword>
<gene>
    <name evidence="4" type="ORF">LITE_LOCUS28995</name>
</gene>
<dbReference type="Proteomes" id="UP001154282">
    <property type="component" value="Unassembled WGS sequence"/>
</dbReference>
<evidence type="ECO:0000256" key="2">
    <source>
        <dbReference type="SAM" id="MobiDB-lite"/>
    </source>
</evidence>
<organism evidence="4 5">
    <name type="scientific">Linum tenue</name>
    <dbReference type="NCBI Taxonomy" id="586396"/>
    <lineage>
        <taxon>Eukaryota</taxon>
        <taxon>Viridiplantae</taxon>
        <taxon>Streptophyta</taxon>
        <taxon>Embryophyta</taxon>
        <taxon>Tracheophyta</taxon>
        <taxon>Spermatophyta</taxon>
        <taxon>Magnoliopsida</taxon>
        <taxon>eudicotyledons</taxon>
        <taxon>Gunneridae</taxon>
        <taxon>Pentapetalae</taxon>
        <taxon>rosids</taxon>
        <taxon>fabids</taxon>
        <taxon>Malpighiales</taxon>
        <taxon>Linaceae</taxon>
        <taxon>Linum</taxon>
    </lineage>
</organism>
<dbReference type="GO" id="GO:0003676">
    <property type="term" value="F:nucleic acid binding"/>
    <property type="evidence" value="ECO:0007669"/>
    <property type="project" value="InterPro"/>
</dbReference>
<name>A0AAV0MHZ8_9ROSI</name>
<evidence type="ECO:0000256" key="1">
    <source>
        <dbReference type="PROSITE-ProRule" id="PRU00047"/>
    </source>
</evidence>
<feature type="compositionally biased region" description="Basic and acidic residues" evidence="2">
    <location>
        <begin position="156"/>
        <end position="170"/>
    </location>
</feature>
<dbReference type="PROSITE" id="PS50158">
    <property type="entry name" value="ZF_CCHC"/>
    <property type="match status" value="1"/>
</dbReference>
<feature type="non-terminal residue" evidence="4">
    <location>
        <position position="1"/>
    </location>
</feature>
<keyword evidence="1" id="KW-0479">Metal-binding</keyword>
<reference evidence="4" key="1">
    <citation type="submission" date="2022-08" db="EMBL/GenBank/DDBJ databases">
        <authorList>
            <person name="Gutierrez-Valencia J."/>
        </authorList>
    </citation>
    <scope>NUCLEOTIDE SEQUENCE</scope>
</reference>
<dbReference type="InterPro" id="IPR040256">
    <property type="entry name" value="At4g02000-like"/>
</dbReference>
<dbReference type="AlphaFoldDB" id="A0AAV0MHZ8"/>